<proteinExistence type="predicted"/>
<reference evidence="1 2" key="1">
    <citation type="journal article" date="2019" name="Sci. Rep.">
        <title>Orb-weaving spider Araneus ventricosus genome elucidates the spidroin gene catalogue.</title>
        <authorList>
            <person name="Kono N."/>
            <person name="Nakamura H."/>
            <person name="Ohtoshi R."/>
            <person name="Moran D.A.P."/>
            <person name="Shinohara A."/>
            <person name="Yoshida Y."/>
            <person name="Fujiwara M."/>
            <person name="Mori M."/>
            <person name="Tomita M."/>
            <person name="Arakawa K."/>
        </authorList>
    </citation>
    <scope>NUCLEOTIDE SEQUENCE [LARGE SCALE GENOMIC DNA]</scope>
</reference>
<organism evidence="1 2">
    <name type="scientific">Araneus ventricosus</name>
    <name type="common">Orbweaver spider</name>
    <name type="synonym">Epeira ventricosa</name>
    <dbReference type="NCBI Taxonomy" id="182803"/>
    <lineage>
        <taxon>Eukaryota</taxon>
        <taxon>Metazoa</taxon>
        <taxon>Ecdysozoa</taxon>
        <taxon>Arthropoda</taxon>
        <taxon>Chelicerata</taxon>
        <taxon>Arachnida</taxon>
        <taxon>Araneae</taxon>
        <taxon>Araneomorphae</taxon>
        <taxon>Entelegynae</taxon>
        <taxon>Araneoidea</taxon>
        <taxon>Araneidae</taxon>
        <taxon>Araneus</taxon>
    </lineage>
</organism>
<dbReference type="EMBL" id="BGPR01000132">
    <property type="protein sequence ID" value="GBL97707.1"/>
    <property type="molecule type" value="Genomic_DNA"/>
</dbReference>
<keyword evidence="2" id="KW-1185">Reference proteome</keyword>
<evidence type="ECO:0000313" key="2">
    <source>
        <dbReference type="Proteomes" id="UP000499080"/>
    </source>
</evidence>
<evidence type="ECO:0000313" key="1">
    <source>
        <dbReference type="EMBL" id="GBL97707.1"/>
    </source>
</evidence>
<comment type="caution">
    <text evidence="1">The sequence shown here is derived from an EMBL/GenBank/DDBJ whole genome shotgun (WGS) entry which is preliminary data.</text>
</comment>
<protein>
    <submittedName>
        <fullName evidence="1">Uncharacterized protein</fullName>
    </submittedName>
</protein>
<dbReference type="Proteomes" id="UP000499080">
    <property type="component" value="Unassembled WGS sequence"/>
</dbReference>
<name>A0A4Y2C1R7_ARAVE</name>
<accession>A0A4Y2C1R7</accession>
<sequence length="106" mass="11891">MDLHSLTAAIPIGFGSDFDLQASPIPLSQDLFPTTILTSCFVPTCTTPLLVDTLNSPLRNTNKSRNFTHRMAMGMVKHDCPFLPLCHILTFTHLYEQFPLETKMSH</sequence>
<gene>
    <name evidence="1" type="ORF">AVEN_248656_1</name>
</gene>
<dbReference type="AlphaFoldDB" id="A0A4Y2C1R7"/>